<dbReference type="InterPro" id="IPR010260">
    <property type="entry name" value="AlpA"/>
</dbReference>
<protein>
    <submittedName>
        <fullName evidence="1">AlpA family phage regulatory protein</fullName>
    </submittedName>
</protein>
<gene>
    <name evidence="1" type="ORF">HX871_25730</name>
</gene>
<proteinExistence type="predicted"/>
<dbReference type="EMBL" id="JACARY010000063">
    <property type="protein sequence ID" value="NWD97839.1"/>
    <property type="molecule type" value="Genomic_DNA"/>
</dbReference>
<dbReference type="PANTHER" id="PTHR36154:SF1">
    <property type="entry name" value="DNA-BINDING TRANSCRIPTIONAL ACTIVATOR ALPA"/>
    <property type="match status" value="1"/>
</dbReference>
<dbReference type="Proteomes" id="UP000572863">
    <property type="component" value="Unassembled WGS sequence"/>
</dbReference>
<dbReference type="InterPro" id="IPR052931">
    <property type="entry name" value="Prophage_regulatory_activator"/>
</dbReference>
<reference evidence="1 2" key="1">
    <citation type="submission" date="2020-04" db="EMBL/GenBank/DDBJ databases">
        <title>Molecular characterization of pseudomonads from Agaricus bisporus reveal novel blotch 2 pathogens in Western Europe.</title>
        <authorList>
            <person name="Taparia T."/>
            <person name="Krijger M."/>
            <person name="Haynes E."/>
            <person name="Elpinstone J.G."/>
            <person name="Noble R."/>
            <person name="Van Der Wolf J."/>
        </authorList>
    </citation>
    <scope>NUCLEOTIDE SEQUENCE [LARGE SCALE GENOMIC DNA]</scope>
    <source>
        <strain evidence="1 2">P7774</strain>
    </source>
</reference>
<organism evidence="1 2">
    <name type="scientific">Pseudomonas reactans</name>
    <dbReference type="NCBI Taxonomy" id="117680"/>
    <lineage>
        <taxon>Bacteria</taxon>
        <taxon>Pseudomonadati</taxon>
        <taxon>Pseudomonadota</taxon>
        <taxon>Gammaproteobacteria</taxon>
        <taxon>Pseudomonadales</taxon>
        <taxon>Pseudomonadaceae</taxon>
        <taxon>Pseudomonas</taxon>
    </lineage>
</organism>
<keyword evidence="2" id="KW-1185">Reference proteome</keyword>
<dbReference type="Gene3D" id="1.10.238.160">
    <property type="match status" value="1"/>
</dbReference>
<evidence type="ECO:0000313" key="2">
    <source>
        <dbReference type="Proteomes" id="UP000572863"/>
    </source>
</evidence>
<dbReference type="Pfam" id="PF05930">
    <property type="entry name" value="Phage_AlpA"/>
    <property type="match status" value="1"/>
</dbReference>
<comment type="caution">
    <text evidence="1">The sequence shown here is derived from an EMBL/GenBank/DDBJ whole genome shotgun (WGS) entry which is preliminary data.</text>
</comment>
<dbReference type="PANTHER" id="PTHR36154">
    <property type="entry name" value="DNA-BINDING TRANSCRIPTIONAL ACTIVATOR ALPA"/>
    <property type="match status" value="1"/>
</dbReference>
<evidence type="ECO:0000313" key="1">
    <source>
        <dbReference type="EMBL" id="NWD97839.1"/>
    </source>
</evidence>
<sequence length="83" mass="9428">MQRDSAVHPSVIRLKQLSVRVGLSRSTIYDRINPRSSRYDATFPKPFKLGSFAMGWLEEDVSAWLQRCVSVSYNGSNSSSHKH</sequence>
<accession>A0ABX2R193</accession>
<dbReference type="RefSeq" id="WP_177061548.1">
    <property type="nucleotide sequence ID" value="NZ_JACARY010000063.1"/>
</dbReference>
<name>A0ABX2R193_9PSED</name>